<reference evidence="2 3" key="1">
    <citation type="submission" date="2024-04" db="EMBL/GenBank/DDBJ databases">
        <title>Defined microbial consortia suppress multidrug-resistant proinflammatory Enterobacteriaceae via ecological control.</title>
        <authorList>
            <person name="Furuichi M."/>
            <person name="Kawaguchi T."/>
            <person name="Pust M."/>
            <person name="Yasuma K."/>
            <person name="Plichta D."/>
            <person name="Hasegawa N."/>
            <person name="Ohya T."/>
            <person name="Bhattarai S."/>
            <person name="Sasajima S."/>
            <person name="Aoto Y."/>
            <person name="Tuganbaev T."/>
            <person name="Yaginuma M."/>
            <person name="Ueda M."/>
            <person name="Okahashi N."/>
            <person name="Amafuji K."/>
            <person name="Kiridooshi Y."/>
            <person name="Sugita K."/>
            <person name="Strazar M."/>
            <person name="Skelly A."/>
            <person name="Suda W."/>
            <person name="Hattori M."/>
            <person name="Nakamoto N."/>
            <person name="Caballero S."/>
            <person name="Norman J."/>
            <person name="Olle B."/>
            <person name="Tanoue T."/>
            <person name="Arita M."/>
            <person name="Bucci V."/>
            <person name="Atarashi K."/>
            <person name="Xavier R."/>
            <person name="Honda K."/>
        </authorList>
    </citation>
    <scope>NUCLEOTIDE SEQUENCE [LARGE SCALE GENOMIC DNA]</scope>
    <source>
        <strain evidence="3">f13</strain>
    </source>
</reference>
<protein>
    <recommendedName>
        <fullName evidence="1">HTH cro/C1-type domain-containing protein</fullName>
    </recommendedName>
</protein>
<dbReference type="SMART" id="SM00530">
    <property type="entry name" value="HTH_XRE"/>
    <property type="match status" value="1"/>
</dbReference>
<dbReference type="PROSITE" id="PS50943">
    <property type="entry name" value="HTH_CROC1"/>
    <property type="match status" value="1"/>
</dbReference>
<dbReference type="Proteomes" id="UP001600894">
    <property type="component" value="Unassembled WGS sequence"/>
</dbReference>
<dbReference type="Gene3D" id="1.10.260.40">
    <property type="entry name" value="lambda repressor-like DNA-binding domains"/>
    <property type="match status" value="1"/>
</dbReference>
<dbReference type="SUPFAM" id="SSF47413">
    <property type="entry name" value="lambda repressor-like DNA-binding domains"/>
    <property type="match status" value="1"/>
</dbReference>
<dbReference type="CDD" id="cd00093">
    <property type="entry name" value="HTH_XRE"/>
    <property type="match status" value="1"/>
</dbReference>
<gene>
    <name evidence="2" type="ORF">F130042H8_10540</name>
</gene>
<dbReference type="InterPro" id="IPR001387">
    <property type="entry name" value="Cro/C1-type_HTH"/>
</dbReference>
<dbReference type="RefSeq" id="WP_176255608.1">
    <property type="nucleotide sequence ID" value="NZ_BAABXL010000001.1"/>
</dbReference>
<feature type="domain" description="HTH cro/C1-type" evidence="1">
    <location>
        <begin position="8"/>
        <end position="62"/>
    </location>
</feature>
<evidence type="ECO:0000259" key="1">
    <source>
        <dbReference type="PROSITE" id="PS50943"/>
    </source>
</evidence>
<name>A0ABQ0AVD6_9FIRM</name>
<keyword evidence="3" id="KW-1185">Reference proteome</keyword>
<comment type="caution">
    <text evidence="2">The sequence shown here is derived from an EMBL/GenBank/DDBJ whole genome shotgun (WGS) entry which is preliminary data.</text>
</comment>
<dbReference type="InterPro" id="IPR010982">
    <property type="entry name" value="Lambda_DNA-bd_dom_sf"/>
</dbReference>
<evidence type="ECO:0000313" key="3">
    <source>
        <dbReference type="Proteomes" id="UP001600894"/>
    </source>
</evidence>
<dbReference type="EMBL" id="BAABXL010000001">
    <property type="protein sequence ID" value="GAA6267994.1"/>
    <property type="molecule type" value="Genomic_DNA"/>
</dbReference>
<dbReference type="Pfam" id="PF01381">
    <property type="entry name" value="HTH_3"/>
    <property type="match status" value="1"/>
</dbReference>
<accession>A0ABQ0AVD6</accession>
<sequence length="110" mass="12428">MSFELDRIEELCRDRGWSRYRLAKEMNVSPNSIGNLFRRTSVPSVPTLRHICRALGITISQFYGTDGLTVTVTEQQKGFLEMFNRLSPGDKQKVEGYIEGLLAKDGESGL</sequence>
<evidence type="ECO:0000313" key="2">
    <source>
        <dbReference type="EMBL" id="GAA6267994.1"/>
    </source>
</evidence>
<proteinExistence type="predicted"/>
<organism evidence="2 3">
    <name type="scientific">Enterocloster alcoholdehydrogenati</name>
    <dbReference type="NCBI Taxonomy" id="2547410"/>
    <lineage>
        <taxon>Bacteria</taxon>
        <taxon>Bacillati</taxon>
        <taxon>Bacillota</taxon>
        <taxon>Clostridia</taxon>
        <taxon>Lachnospirales</taxon>
        <taxon>Lachnospiraceae</taxon>
        <taxon>Enterocloster</taxon>
    </lineage>
</organism>